<dbReference type="AlphaFoldDB" id="A0A1L3Q3U0"/>
<evidence type="ECO:0000313" key="8">
    <source>
        <dbReference type="Proteomes" id="UP000267921"/>
    </source>
</evidence>
<feature type="domain" description="Hydantoinase/oxoprolinase N-terminal" evidence="2">
    <location>
        <begin position="5"/>
        <end position="157"/>
    </location>
</feature>
<dbReference type="RefSeq" id="WP_072561927.1">
    <property type="nucleotide sequence ID" value="NZ_CP017921.1"/>
</dbReference>
<dbReference type="Proteomes" id="UP000198669">
    <property type="component" value="Unassembled WGS sequence"/>
</dbReference>
<evidence type="ECO:0000259" key="1">
    <source>
        <dbReference type="Pfam" id="PF01968"/>
    </source>
</evidence>
<evidence type="ECO:0000259" key="2">
    <source>
        <dbReference type="Pfam" id="PF05378"/>
    </source>
</evidence>
<dbReference type="InterPro" id="IPR008040">
    <property type="entry name" value="Hydant_A_N"/>
</dbReference>
<dbReference type="SUPFAM" id="SSF53067">
    <property type="entry name" value="Actin-like ATPase domain"/>
    <property type="match status" value="2"/>
</dbReference>
<dbReference type="EMBL" id="CP017921">
    <property type="protein sequence ID" value="APH39503.1"/>
    <property type="molecule type" value="Genomic_DNA"/>
</dbReference>
<dbReference type="Proteomes" id="UP000267921">
    <property type="component" value="Unassembled WGS sequence"/>
</dbReference>
<sequence length="649" mass="70856">MKYSLGIDAGGTYTDAVILRDSDGKIIDHGKARTTYPDLLDGIQEVLDGLDQAYLEKVSLVSVSTTLATNTILEGTGYPVALIMIGEEVPNDSSIKYSISVQGGHSSGGNEKYPLDMDSIKEFVGEVQDKVSAFAVSSYFSVRNPDHELKAREVIDAMTGLPVICGHELSQSLGAYERGVTAYLNAQLLPISTRFMETVASEIDRRGIDAKLMMLKCDGSIVGMKEALKHPIESIFTGPAASLVGASYLAKSKDCLVIDVGGTSTDVAMVIDNLPEITDEGATVGGWPTKVEAIRMETSAMGGDSHVWVKNHNVFIGPRRVVPLCVAASKYPAITTKLKKGQSILKSQLGENIQPTKFFIRTKQEPIELTEREEDLLSRIKDEPLTVSDIYWDSKALPSPMVMASLIQKRLVQAIGFTPTDALHVLGEYDEWDSEAARVGAEILGYFADLDADEIAGKVKDEVAKNMAQNLLSYVFHDLEDSQINKVVRGNHYGGFHVDVPVVLLGGPVQAYVNDMQRLVDAEIILPEYAEVGNAVGALAGKGIKRIEVLIRPNFGESKYNLRPSSVSLFYPGGNENFKSHEEAVQAAREIGHRLIMDYMHEAELDEGEITIDVDRKDVQVHGVGIPMETRFTFLGVGDIKMGKKDIRI</sequence>
<protein>
    <submittedName>
        <fullName evidence="3 4">Hydantoinase</fullName>
    </submittedName>
    <submittedName>
        <fullName evidence="5">N-methylhydantoinase A/oxoprolinase/acetone carboxylase, beta subunit</fullName>
    </submittedName>
</protein>
<dbReference type="InterPro" id="IPR002821">
    <property type="entry name" value="Hydantoinase_A"/>
</dbReference>
<evidence type="ECO:0000313" key="5">
    <source>
        <dbReference type="EMBL" id="SDW28470.1"/>
    </source>
</evidence>
<proteinExistence type="predicted"/>
<reference evidence="4 8" key="3">
    <citation type="submission" date="2018-10" db="EMBL/GenBank/DDBJ databases">
        <title>Cultivation of a novel Methanohalophilus strain from Kebrit Deep of the Red Sea and a genomic comparison of members of the genus Methanohalophilus.</title>
        <authorList>
            <person name="Guan Y."/>
            <person name="Ngugi D.K."/>
            <person name="Stingl U."/>
        </authorList>
    </citation>
    <scope>NUCLEOTIDE SEQUENCE [LARGE SCALE GENOMIC DNA]</scope>
    <source>
        <strain evidence="4 8">DSM 3094</strain>
    </source>
</reference>
<feature type="domain" description="Hydantoinase A/oxoprolinase" evidence="1">
    <location>
        <begin position="178"/>
        <end position="320"/>
    </location>
</feature>
<dbReference type="PANTHER" id="PTHR11365">
    <property type="entry name" value="5-OXOPROLINASE RELATED"/>
    <property type="match status" value="1"/>
</dbReference>
<reference evidence="3 6" key="1">
    <citation type="submission" date="2016-10" db="EMBL/GenBank/DDBJ databases">
        <title>Methanohalophilus halophilus.</title>
        <authorList>
            <person name="L'haridon S."/>
        </authorList>
    </citation>
    <scope>NUCLEOTIDE SEQUENCE [LARGE SCALE GENOMIC DNA]</scope>
    <source>
        <strain evidence="3 6">Z-7982</strain>
    </source>
</reference>
<dbReference type="EMBL" id="FNMU01000002">
    <property type="protein sequence ID" value="SDW28470.1"/>
    <property type="molecule type" value="Genomic_DNA"/>
</dbReference>
<dbReference type="GO" id="GO:0017168">
    <property type="term" value="F:5-oxoprolinase (ATP-hydrolyzing) activity"/>
    <property type="evidence" value="ECO:0007669"/>
    <property type="project" value="TreeGrafter"/>
</dbReference>
<gene>
    <name evidence="3" type="ORF">BHR79_08440</name>
    <name evidence="4" type="ORF">EFE40_06835</name>
    <name evidence="5" type="ORF">SAMN04515625_0596</name>
</gene>
<dbReference type="Pfam" id="PF05378">
    <property type="entry name" value="Hydant_A_N"/>
    <property type="match status" value="1"/>
</dbReference>
<dbReference type="Gene3D" id="3.30.420.40">
    <property type="match status" value="1"/>
</dbReference>
<dbReference type="STRING" id="2177.BHR79_08440"/>
<evidence type="ECO:0000313" key="6">
    <source>
        <dbReference type="Proteomes" id="UP000186879"/>
    </source>
</evidence>
<dbReference type="GO" id="GO:0006749">
    <property type="term" value="P:glutathione metabolic process"/>
    <property type="evidence" value="ECO:0007669"/>
    <property type="project" value="TreeGrafter"/>
</dbReference>
<reference evidence="5 7" key="2">
    <citation type="submission" date="2016-10" db="EMBL/GenBank/DDBJ databases">
        <authorList>
            <person name="de Groot N.N."/>
        </authorList>
    </citation>
    <scope>NUCLEOTIDE SEQUENCE [LARGE SCALE GENOMIC DNA]</scope>
    <source>
        <strain evidence="5 7">Z-7982</strain>
    </source>
</reference>
<keyword evidence="6" id="KW-1185">Reference proteome</keyword>
<organism evidence="3 6">
    <name type="scientific">Methanohalophilus halophilus</name>
    <dbReference type="NCBI Taxonomy" id="2177"/>
    <lineage>
        <taxon>Archaea</taxon>
        <taxon>Methanobacteriati</taxon>
        <taxon>Methanobacteriota</taxon>
        <taxon>Stenosarchaea group</taxon>
        <taxon>Methanomicrobia</taxon>
        <taxon>Methanosarcinales</taxon>
        <taxon>Methanosarcinaceae</taxon>
        <taxon>Methanohalophilus</taxon>
    </lineage>
</organism>
<evidence type="ECO:0000313" key="4">
    <source>
        <dbReference type="EMBL" id="RNI09162.1"/>
    </source>
</evidence>
<dbReference type="EMBL" id="RJJG01000004">
    <property type="protein sequence ID" value="RNI09162.1"/>
    <property type="molecule type" value="Genomic_DNA"/>
</dbReference>
<dbReference type="GO" id="GO:0005829">
    <property type="term" value="C:cytosol"/>
    <property type="evidence" value="ECO:0007669"/>
    <property type="project" value="TreeGrafter"/>
</dbReference>
<dbReference type="Pfam" id="PF01968">
    <property type="entry name" value="Hydantoinase_A"/>
    <property type="match status" value="1"/>
</dbReference>
<dbReference type="OrthoDB" id="8261at2157"/>
<dbReference type="InterPro" id="IPR043129">
    <property type="entry name" value="ATPase_NBD"/>
</dbReference>
<dbReference type="InterPro" id="IPR045079">
    <property type="entry name" value="Oxoprolinase-like"/>
</dbReference>
<evidence type="ECO:0000313" key="3">
    <source>
        <dbReference type="EMBL" id="APH39503.1"/>
    </source>
</evidence>
<name>A0A1L3Q3U0_9EURY</name>
<accession>A0A1L3Q3U0</accession>
<evidence type="ECO:0000313" key="7">
    <source>
        <dbReference type="Proteomes" id="UP000198669"/>
    </source>
</evidence>
<dbReference type="GeneID" id="30583790"/>
<dbReference type="Proteomes" id="UP000186879">
    <property type="component" value="Chromosome"/>
</dbReference>
<dbReference type="KEGG" id="mhaz:BHR79_08440"/>
<dbReference type="PANTHER" id="PTHR11365:SF2">
    <property type="entry name" value="5-OXOPROLINASE"/>
    <property type="match status" value="1"/>
</dbReference>